<keyword evidence="1" id="KW-0145">Chemotaxis</keyword>
<dbReference type="GO" id="GO:0004888">
    <property type="term" value="F:transmembrane signaling receptor activity"/>
    <property type="evidence" value="ECO:0007669"/>
    <property type="project" value="TreeGrafter"/>
</dbReference>
<keyword evidence="3" id="KW-0807">Transducer</keyword>
<dbReference type="InterPro" id="IPR051310">
    <property type="entry name" value="MCP_chemotaxis"/>
</dbReference>
<dbReference type="PANTHER" id="PTHR43531:SF11">
    <property type="entry name" value="METHYL-ACCEPTING CHEMOTAXIS PROTEIN 3"/>
    <property type="match status" value="1"/>
</dbReference>
<evidence type="ECO:0000256" key="4">
    <source>
        <dbReference type="SAM" id="Coils"/>
    </source>
</evidence>
<dbReference type="AlphaFoldDB" id="A0A399IXY6"/>
<feature type="coiled-coil region" evidence="4">
    <location>
        <begin position="97"/>
        <end position="131"/>
    </location>
</feature>
<proteinExistence type="inferred from homology"/>
<dbReference type="SMART" id="SM00283">
    <property type="entry name" value="MA"/>
    <property type="match status" value="1"/>
</dbReference>
<dbReference type="GO" id="GO:0005886">
    <property type="term" value="C:plasma membrane"/>
    <property type="evidence" value="ECO:0007669"/>
    <property type="project" value="TreeGrafter"/>
</dbReference>
<protein>
    <submittedName>
        <fullName evidence="7">Chemotaxis protein</fullName>
    </submittedName>
</protein>
<dbReference type="Gene3D" id="1.10.287.950">
    <property type="entry name" value="Methyl-accepting chemotaxis protein"/>
    <property type="match status" value="1"/>
</dbReference>
<evidence type="ECO:0000256" key="3">
    <source>
        <dbReference type="PROSITE-ProRule" id="PRU00284"/>
    </source>
</evidence>
<keyword evidence="4" id="KW-0175">Coiled coil</keyword>
<feature type="transmembrane region" description="Helical" evidence="5">
    <location>
        <begin position="7"/>
        <end position="28"/>
    </location>
</feature>
<dbReference type="EMBL" id="QXDJ01000002">
    <property type="protein sequence ID" value="RII35606.1"/>
    <property type="molecule type" value="Genomic_DNA"/>
</dbReference>
<sequence length="356" mass="38912">MKEMTKKIVNIIVIAIIIMISTILPIILKLSIMNAVVTALIAVIIAAVYLAILGNSEKDKTNNSGYNEMPIETTISSQSSQEELAIDMDNVVNSKEKEEILQLAKFQEETVENLNNIINKMIDKSDEMKKDIHKSTKLDETENDDTVKLGEALAKTMYFTSVGSESMGNMDESMKKIYDANRLLDKSVQVANSSTKEAIDIIHLIGNIANQTNLLALNAAIEAARAGEAGKGFSVVASEIRKLADDVKTAVNSVDGIINDITKAINKTTENAREGGQLIEESINTVKTAEDIFKQIVTEVSEIDAHANVISELSGRYEKVKTTALEMSEAQNQSLSSLSETAKKLLQTTKSIKNKI</sequence>
<organism evidence="7 8">
    <name type="scientific">Clostridium chromiireducens</name>
    <dbReference type="NCBI Taxonomy" id="225345"/>
    <lineage>
        <taxon>Bacteria</taxon>
        <taxon>Bacillati</taxon>
        <taxon>Bacillota</taxon>
        <taxon>Clostridia</taxon>
        <taxon>Eubacteriales</taxon>
        <taxon>Clostridiaceae</taxon>
        <taxon>Clostridium</taxon>
    </lineage>
</organism>
<keyword evidence="5" id="KW-1133">Transmembrane helix</keyword>
<accession>A0A399IXY6</accession>
<dbReference type="InterPro" id="IPR004089">
    <property type="entry name" value="MCPsignal_dom"/>
</dbReference>
<dbReference type="Proteomes" id="UP000265930">
    <property type="component" value="Unassembled WGS sequence"/>
</dbReference>
<keyword evidence="5" id="KW-0812">Transmembrane</keyword>
<evidence type="ECO:0000256" key="2">
    <source>
        <dbReference type="ARBA" id="ARBA00029447"/>
    </source>
</evidence>
<dbReference type="GO" id="GO:0007165">
    <property type="term" value="P:signal transduction"/>
    <property type="evidence" value="ECO:0007669"/>
    <property type="project" value="UniProtKB-KW"/>
</dbReference>
<dbReference type="GO" id="GO:0006935">
    <property type="term" value="P:chemotaxis"/>
    <property type="evidence" value="ECO:0007669"/>
    <property type="project" value="UniProtKB-KW"/>
</dbReference>
<evidence type="ECO:0000313" key="7">
    <source>
        <dbReference type="EMBL" id="RII35606.1"/>
    </source>
</evidence>
<evidence type="ECO:0000259" key="6">
    <source>
        <dbReference type="PROSITE" id="PS50111"/>
    </source>
</evidence>
<dbReference type="PANTHER" id="PTHR43531">
    <property type="entry name" value="PROTEIN ICFG"/>
    <property type="match status" value="1"/>
</dbReference>
<name>A0A399IXY6_9CLOT</name>
<evidence type="ECO:0000256" key="1">
    <source>
        <dbReference type="ARBA" id="ARBA00022500"/>
    </source>
</evidence>
<reference evidence="7 8" key="1">
    <citation type="submission" date="2018-08" db="EMBL/GenBank/DDBJ databases">
        <title>Genome of Clostridium chromiireducens C1, DSM12136.</title>
        <authorList>
            <person name="Xing M."/>
            <person name="Wei Y."/>
            <person name="Ang E.L."/>
            <person name="Zhao H."/>
            <person name="Zhang Y."/>
        </authorList>
    </citation>
    <scope>NUCLEOTIDE SEQUENCE [LARGE SCALE GENOMIC DNA]</scope>
    <source>
        <strain evidence="7 8">C1</strain>
    </source>
</reference>
<keyword evidence="5" id="KW-0472">Membrane</keyword>
<evidence type="ECO:0000256" key="5">
    <source>
        <dbReference type="SAM" id="Phobius"/>
    </source>
</evidence>
<evidence type="ECO:0000313" key="8">
    <source>
        <dbReference type="Proteomes" id="UP000265930"/>
    </source>
</evidence>
<comment type="caution">
    <text evidence="7">The sequence shown here is derived from an EMBL/GenBank/DDBJ whole genome shotgun (WGS) entry which is preliminary data.</text>
</comment>
<comment type="similarity">
    <text evidence="2">Belongs to the methyl-accepting chemotaxis (MCP) protein family.</text>
</comment>
<dbReference type="Pfam" id="PF00015">
    <property type="entry name" value="MCPsignal"/>
    <property type="match status" value="1"/>
</dbReference>
<dbReference type="SUPFAM" id="SSF58104">
    <property type="entry name" value="Methyl-accepting chemotaxis protein (MCP) signaling domain"/>
    <property type="match status" value="1"/>
</dbReference>
<feature type="transmembrane region" description="Helical" evidence="5">
    <location>
        <begin position="34"/>
        <end position="53"/>
    </location>
</feature>
<feature type="domain" description="Methyl-accepting transducer" evidence="6">
    <location>
        <begin position="163"/>
        <end position="342"/>
    </location>
</feature>
<gene>
    <name evidence="7" type="ORF">D2A34_10565</name>
</gene>
<dbReference type="PROSITE" id="PS50111">
    <property type="entry name" value="CHEMOTAXIS_TRANSDUC_2"/>
    <property type="match status" value="1"/>
</dbReference>